<evidence type="ECO:0000313" key="2">
    <source>
        <dbReference type="EMBL" id="MPM19527.1"/>
    </source>
</evidence>
<name>A0A644XUD6_9ZZZZ</name>
<protein>
    <submittedName>
        <fullName evidence="2">Uncharacterized protein</fullName>
    </submittedName>
</protein>
<dbReference type="EMBL" id="VSSQ01003193">
    <property type="protein sequence ID" value="MPM19527.1"/>
    <property type="molecule type" value="Genomic_DNA"/>
</dbReference>
<dbReference type="AlphaFoldDB" id="A0A644XUD6"/>
<reference evidence="2" key="1">
    <citation type="submission" date="2019-08" db="EMBL/GenBank/DDBJ databases">
        <authorList>
            <person name="Kucharzyk K."/>
            <person name="Murdoch R.W."/>
            <person name="Higgins S."/>
            <person name="Loffler F."/>
        </authorList>
    </citation>
    <scope>NUCLEOTIDE SEQUENCE</scope>
</reference>
<organism evidence="2">
    <name type="scientific">bioreactor metagenome</name>
    <dbReference type="NCBI Taxonomy" id="1076179"/>
    <lineage>
        <taxon>unclassified sequences</taxon>
        <taxon>metagenomes</taxon>
        <taxon>ecological metagenomes</taxon>
    </lineage>
</organism>
<proteinExistence type="predicted"/>
<feature type="region of interest" description="Disordered" evidence="1">
    <location>
        <begin position="47"/>
        <end position="74"/>
    </location>
</feature>
<gene>
    <name evidence="2" type="ORF">SDC9_65953</name>
</gene>
<accession>A0A644XUD6</accession>
<sequence length="83" mass="9480">MTEWSVVLVIVTLAGLGAAIVKPIVSLTKSITTLTVVVEGLKEEMNHYRDKNSESHERIWKHEEKQDTQLDDHEKRLIKVEGK</sequence>
<evidence type="ECO:0000256" key="1">
    <source>
        <dbReference type="SAM" id="MobiDB-lite"/>
    </source>
</evidence>
<comment type="caution">
    <text evidence="2">The sequence shown here is derived from an EMBL/GenBank/DDBJ whole genome shotgun (WGS) entry which is preliminary data.</text>
</comment>